<evidence type="ECO:0000256" key="1">
    <source>
        <dbReference type="SAM" id="SignalP"/>
    </source>
</evidence>
<dbReference type="Pfam" id="PF14270">
    <property type="entry name" value="DUF4358"/>
    <property type="match status" value="1"/>
</dbReference>
<proteinExistence type="predicted"/>
<dbReference type="Pfam" id="PF07833">
    <property type="entry name" value="Cu_amine_oxidN1"/>
    <property type="match status" value="1"/>
</dbReference>
<evidence type="ECO:0000313" key="4">
    <source>
        <dbReference type="Proteomes" id="UP000607645"/>
    </source>
</evidence>
<name>A0A8J6JC06_9FIRM</name>
<dbReference type="Proteomes" id="UP000607645">
    <property type="component" value="Unassembled WGS sequence"/>
</dbReference>
<dbReference type="InterPro" id="IPR012854">
    <property type="entry name" value="Cu_amine_oxidase-like_N"/>
</dbReference>
<organism evidence="3 4">
    <name type="scientific">Lawsonibacter faecis</name>
    <dbReference type="NCBI Taxonomy" id="2763052"/>
    <lineage>
        <taxon>Bacteria</taxon>
        <taxon>Bacillati</taxon>
        <taxon>Bacillota</taxon>
        <taxon>Clostridia</taxon>
        <taxon>Eubacteriales</taxon>
        <taxon>Oscillospiraceae</taxon>
        <taxon>Lawsonibacter</taxon>
    </lineage>
</organism>
<keyword evidence="4" id="KW-1185">Reference proteome</keyword>
<comment type="caution">
    <text evidence="3">The sequence shown here is derived from an EMBL/GenBank/DDBJ whole genome shotgun (WGS) entry which is preliminary data.</text>
</comment>
<dbReference type="EMBL" id="JACOPQ010000004">
    <property type="protein sequence ID" value="MBC5736706.1"/>
    <property type="molecule type" value="Genomic_DNA"/>
</dbReference>
<dbReference type="SUPFAM" id="SSF55383">
    <property type="entry name" value="Copper amine oxidase, domain N"/>
    <property type="match status" value="1"/>
</dbReference>
<protein>
    <submittedName>
        <fullName evidence="3">DUF4358 domain-containing protein</fullName>
    </submittedName>
</protein>
<evidence type="ECO:0000313" key="3">
    <source>
        <dbReference type="EMBL" id="MBC5736706.1"/>
    </source>
</evidence>
<feature type="domain" description="Copper amine oxidase-like N-terminal" evidence="2">
    <location>
        <begin position="56"/>
        <end position="158"/>
    </location>
</feature>
<sequence>MKKFGTVALSLALAASLTVPAFAADGLLISPAPAGDAGVMPISAPLTGGYAAKLVLNGSELDSSAIPAAVSPDMVPLRLVAESDHGSASWFEEENQGFFYLGDARIIVNFADNTILVNDAPVEGLAEVVSGVTFIPAGVLNLVEGFEVAADGDSLTITTPNNDPMIKLAYSIMDASGIYAGMKSDISVFAENFSLAEGTFEKGFMFTGFNTTPDRLLVAKLADGADVDAVKEAIETDRQAQEDTFSWYLAHNLPKVEAAQVVVNGDYVLYVIGETAEKGVELFNDFAEAQK</sequence>
<feature type="signal peptide" evidence="1">
    <location>
        <begin position="1"/>
        <end position="23"/>
    </location>
</feature>
<feature type="chain" id="PRO_5035316775" evidence="1">
    <location>
        <begin position="24"/>
        <end position="291"/>
    </location>
</feature>
<dbReference type="AlphaFoldDB" id="A0A8J6JC06"/>
<keyword evidence="1" id="KW-0732">Signal</keyword>
<gene>
    <name evidence="3" type="ORF">H8S62_06745</name>
</gene>
<dbReference type="InterPro" id="IPR025648">
    <property type="entry name" value="DUF4358"/>
</dbReference>
<dbReference type="RefSeq" id="WP_186918828.1">
    <property type="nucleotide sequence ID" value="NZ_JACOPQ010000004.1"/>
</dbReference>
<reference evidence="3" key="1">
    <citation type="submission" date="2020-08" db="EMBL/GenBank/DDBJ databases">
        <title>Genome public.</title>
        <authorList>
            <person name="Liu C."/>
            <person name="Sun Q."/>
        </authorList>
    </citation>
    <scope>NUCLEOTIDE SEQUENCE</scope>
    <source>
        <strain evidence="3">NSJ-52</strain>
    </source>
</reference>
<accession>A0A8J6JC06</accession>
<dbReference type="InterPro" id="IPR036582">
    <property type="entry name" value="Mao_N_sf"/>
</dbReference>
<evidence type="ECO:0000259" key="2">
    <source>
        <dbReference type="Pfam" id="PF07833"/>
    </source>
</evidence>